<comment type="caution">
    <text evidence="2">The sequence shown here is derived from an EMBL/GenBank/DDBJ whole genome shotgun (WGS) entry which is preliminary data.</text>
</comment>
<keyword evidence="1" id="KW-0472">Membrane</keyword>
<evidence type="ECO:0000256" key="1">
    <source>
        <dbReference type="SAM" id="Phobius"/>
    </source>
</evidence>
<gene>
    <name evidence="2" type="ORF">A2V72_01685</name>
</gene>
<dbReference type="Proteomes" id="UP000178893">
    <property type="component" value="Unassembled WGS sequence"/>
</dbReference>
<keyword evidence="1" id="KW-0812">Transmembrane</keyword>
<reference evidence="2 3" key="1">
    <citation type="journal article" date="2016" name="Nat. Commun.">
        <title>Thousands of microbial genomes shed light on interconnected biogeochemical processes in an aquifer system.</title>
        <authorList>
            <person name="Anantharaman K."/>
            <person name="Brown C.T."/>
            <person name="Hug L.A."/>
            <person name="Sharon I."/>
            <person name="Castelle C.J."/>
            <person name="Probst A.J."/>
            <person name="Thomas B.C."/>
            <person name="Singh A."/>
            <person name="Wilkins M.J."/>
            <person name="Karaoz U."/>
            <person name="Brodie E.L."/>
            <person name="Williams K.H."/>
            <person name="Hubbard S.S."/>
            <person name="Banfield J.F."/>
        </authorList>
    </citation>
    <scope>NUCLEOTIDE SEQUENCE [LARGE SCALE GENOMIC DNA]</scope>
</reference>
<feature type="transmembrane region" description="Helical" evidence="1">
    <location>
        <begin position="42"/>
        <end position="60"/>
    </location>
</feature>
<sequence>MPKKFYDIIPPKESSSLEENKEDRGLEIQPIPRKKNYFLKSLFFFAFIFILMGLVGFSFFSKVKVEIWPKTDNLSFKQTITVDLKAENIDFDNNIIKGQLLDNEQSLSQQFSASGQTIKEEKAKGIITVYNAYSTSSRALIPSRFVSSDGELFWSTEKVMIPGAREEKGKLIPGEKNIEIEAAESGEEYNIGPTTFALPALAGTALYTKIYAKSFSPISGGFKGEIAQITQTDLSRAEAVLTEKLKQGSRDFFKTKISDNLILLDGAIFNNVSDINSSQKVGAGAESFGLEARIKSKAIVFEKSDVENLVKNRIGLNIEANQKIQEESLEINYLLKEIDLDLGKLVLDLEVKVNAYQSVDLNELKKALLGKPINEAELFLNNLSELERVELKSWFFLRRRMPEDTDRLELKFNLD</sequence>
<accession>A0A1G2DV05</accession>
<evidence type="ECO:0000313" key="3">
    <source>
        <dbReference type="Proteomes" id="UP000178893"/>
    </source>
</evidence>
<dbReference type="EMBL" id="MHLW01000035">
    <property type="protein sequence ID" value="OGZ17495.1"/>
    <property type="molecule type" value="Genomic_DNA"/>
</dbReference>
<keyword evidence="1" id="KW-1133">Transmembrane helix</keyword>
<proteinExistence type="predicted"/>
<evidence type="ECO:0000313" key="2">
    <source>
        <dbReference type="EMBL" id="OGZ17495.1"/>
    </source>
</evidence>
<dbReference type="AlphaFoldDB" id="A0A1G2DV05"/>
<name>A0A1G2DV05_9BACT</name>
<evidence type="ECO:0008006" key="4">
    <source>
        <dbReference type="Google" id="ProtNLM"/>
    </source>
</evidence>
<organism evidence="2 3">
    <name type="scientific">Candidatus Nealsonbacteria bacterium RBG_13_37_56</name>
    <dbReference type="NCBI Taxonomy" id="1801661"/>
    <lineage>
        <taxon>Bacteria</taxon>
        <taxon>Candidatus Nealsoniibacteriota</taxon>
    </lineage>
</organism>
<protein>
    <recommendedName>
        <fullName evidence="4">Baseplate protein J-like domain-containing protein</fullName>
    </recommendedName>
</protein>